<dbReference type="Gene3D" id="2.130.10.10">
    <property type="entry name" value="YVTN repeat-like/Quinoprotein amine dehydrogenase"/>
    <property type="match status" value="2"/>
</dbReference>
<dbReference type="Proteomes" id="UP000078561">
    <property type="component" value="Unassembled WGS sequence"/>
</dbReference>
<dbReference type="GO" id="GO:0005643">
    <property type="term" value="C:nuclear pore"/>
    <property type="evidence" value="ECO:0007669"/>
    <property type="project" value="TreeGrafter"/>
</dbReference>
<dbReference type="SUPFAM" id="SSF101908">
    <property type="entry name" value="Putative isomerase YbhE"/>
    <property type="match status" value="1"/>
</dbReference>
<organism evidence="1">
    <name type="scientific">Absidia glauca</name>
    <name type="common">Pin mould</name>
    <dbReference type="NCBI Taxonomy" id="4829"/>
    <lineage>
        <taxon>Eukaryota</taxon>
        <taxon>Fungi</taxon>
        <taxon>Fungi incertae sedis</taxon>
        <taxon>Mucoromycota</taxon>
        <taxon>Mucoromycotina</taxon>
        <taxon>Mucoromycetes</taxon>
        <taxon>Mucorales</taxon>
        <taxon>Cunninghamellaceae</taxon>
        <taxon>Absidia</taxon>
    </lineage>
</organism>
<dbReference type="InterPro" id="IPR001680">
    <property type="entry name" value="WD40_rpt"/>
</dbReference>
<evidence type="ECO:0000313" key="2">
    <source>
        <dbReference type="Proteomes" id="UP000078561"/>
    </source>
</evidence>
<keyword evidence="2" id="KW-1185">Reference proteome</keyword>
<dbReference type="SMART" id="SM00320">
    <property type="entry name" value="WD40"/>
    <property type="match status" value="3"/>
</dbReference>
<dbReference type="InParanoid" id="A0A163KPG7"/>
<dbReference type="GO" id="GO:0006913">
    <property type="term" value="P:nucleocytoplasmic transport"/>
    <property type="evidence" value="ECO:0007669"/>
    <property type="project" value="TreeGrafter"/>
</dbReference>
<gene>
    <name evidence="1" type="primary">ABSGL_15492.1 scaffold 17607</name>
</gene>
<dbReference type="STRING" id="4829.A0A163KPG7"/>
<dbReference type="PANTHER" id="PTHR14494:SF0">
    <property type="entry name" value="ALADIN"/>
    <property type="match status" value="1"/>
</dbReference>
<reference evidence="1" key="1">
    <citation type="submission" date="2016-04" db="EMBL/GenBank/DDBJ databases">
        <authorList>
            <person name="Evans L.H."/>
            <person name="Alamgir A."/>
            <person name="Owens N."/>
            <person name="Weber N.D."/>
            <person name="Virtaneva K."/>
            <person name="Barbian K."/>
            <person name="Babar A."/>
            <person name="Rosenke K."/>
        </authorList>
    </citation>
    <scope>NUCLEOTIDE SEQUENCE [LARGE SCALE GENOMIC DNA]</scope>
    <source>
        <strain evidence="1">CBS 101.48</strain>
    </source>
</reference>
<proteinExistence type="predicted"/>
<evidence type="ECO:0008006" key="3">
    <source>
        <dbReference type="Google" id="ProtNLM"/>
    </source>
</evidence>
<dbReference type="InterPro" id="IPR045139">
    <property type="entry name" value="Aladin"/>
</dbReference>
<dbReference type="OrthoDB" id="10251741at2759"/>
<protein>
    <recommendedName>
        <fullName evidence="3">Anaphase-promoting complex subunit 4 WD40 domain-containing protein</fullName>
    </recommendedName>
</protein>
<accession>A0A163KPG7</accession>
<dbReference type="EMBL" id="LT555210">
    <property type="protein sequence ID" value="SAM09783.1"/>
    <property type="molecule type" value="Genomic_DNA"/>
</dbReference>
<dbReference type="InterPro" id="IPR015943">
    <property type="entry name" value="WD40/YVTN_repeat-like_dom_sf"/>
</dbReference>
<evidence type="ECO:0000313" key="1">
    <source>
        <dbReference type="EMBL" id="SAM09783.1"/>
    </source>
</evidence>
<dbReference type="PANTHER" id="PTHR14494">
    <property type="entry name" value="ALADIN/ADRACALIN/AAAS"/>
    <property type="match status" value="1"/>
</dbReference>
<sequence length="463" mass="50744">MSQSPFAPNALQGTIADLDGKIVYATDAEDSAFTNVSQQQQLQLYPSIAIDASGQHGPDHIENTIEALLKSAASEFLPFLQSRLGIDSNNKLFSLLSTLSESFSNLVSTRYPVPTDHHLFSANAPPLRTMAWHPHRNVLAVAHEDHRVYVYEHNSTTNEWDTRVLEHRYMADITSLDWKKYCHGTLAVGCRTGVCVWFLNGNTSNHYDFMPTTAALKPHHQRSANAYMHFFSTPGHHHISAVAWDPSLGSQTLAVASAVDSTLIMYDLLTFNHTPLKRNGKGNALLRWSPDGRYLYVGGLWEGTALGNSKLDEQRNQKSSGFVGQEPGSAGIQGLWDIKILSTPPASVPTALEGPPETVGGVIKELAMDPTGTRLAVSYEYCNLVALYTVKANVSPISLTQGQELKIIGYIRGMDISQNSTIAEPMKNTKADHLAFVPSVKNGAVLSTLWKNNKVSFVSVKTV</sequence>
<dbReference type="AlphaFoldDB" id="A0A163KPG7"/>
<name>A0A163KPG7_ABSGL</name>
<dbReference type="OMA" id="HISAVAW"/>